<dbReference type="EMBL" id="BLLF01001783">
    <property type="protein sequence ID" value="GFH21222.1"/>
    <property type="molecule type" value="Genomic_DNA"/>
</dbReference>
<comment type="caution">
    <text evidence="1">The sequence shown here is derived from an EMBL/GenBank/DDBJ whole genome shotgun (WGS) entry which is preliminary data.</text>
</comment>
<reference evidence="1 2" key="1">
    <citation type="submission" date="2020-02" db="EMBL/GenBank/DDBJ databases">
        <title>Draft genome sequence of Haematococcus lacustris strain NIES-144.</title>
        <authorList>
            <person name="Morimoto D."/>
            <person name="Nakagawa S."/>
            <person name="Yoshida T."/>
            <person name="Sawayama S."/>
        </authorList>
    </citation>
    <scope>NUCLEOTIDE SEQUENCE [LARGE SCALE GENOMIC DNA]</scope>
    <source>
        <strain evidence="1 2">NIES-144</strain>
    </source>
</reference>
<organism evidence="1 2">
    <name type="scientific">Haematococcus lacustris</name>
    <name type="common">Green alga</name>
    <name type="synonym">Haematococcus pluvialis</name>
    <dbReference type="NCBI Taxonomy" id="44745"/>
    <lineage>
        <taxon>Eukaryota</taxon>
        <taxon>Viridiplantae</taxon>
        <taxon>Chlorophyta</taxon>
        <taxon>core chlorophytes</taxon>
        <taxon>Chlorophyceae</taxon>
        <taxon>CS clade</taxon>
        <taxon>Chlamydomonadales</taxon>
        <taxon>Haematococcaceae</taxon>
        <taxon>Haematococcus</taxon>
    </lineage>
</organism>
<sequence length="163" mass="18649">MHTINSAYDLAFELEVLRELLSSRRRRFSNYSDLPAVELSLAWQREKLIGTTTPALVTLECLQQVREDFFKGDVQAWMRCVRCCSAWTRTTPVGRGTVGRMDGQCEQLTAYECQNLQQGWYICWAAQAIESVVAYTACMCQSCPASRHQQCALRPCKIFCNIF</sequence>
<evidence type="ECO:0000313" key="1">
    <source>
        <dbReference type="EMBL" id="GFH21222.1"/>
    </source>
</evidence>
<feature type="non-terminal residue" evidence="1">
    <location>
        <position position="163"/>
    </location>
</feature>
<protein>
    <submittedName>
        <fullName evidence="1">Uncharacterized protein</fullName>
    </submittedName>
</protein>
<dbReference type="AlphaFoldDB" id="A0A699ZYS8"/>
<evidence type="ECO:0000313" key="2">
    <source>
        <dbReference type="Proteomes" id="UP000485058"/>
    </source>
</evidence>
<gene>
    <name evidence="1" type="ORF">HaLaN_18480</name>
</gene>
<proteinExistence type="predicted"/>
<accession>A0A699ZYS8</accession>
<dbReference type="Proteomes" id="UP000485058">
    <property type="component" value="Unassembled WGS sequence"/>
</dbReference>
<name>A0A699ZYS8_HAELA</name>
<keyword evidence="2" id="KW-1185">Reference proteome</keyword>